<evidence type="ECO:0000256" key="1">
    <source>
        <dbReference type="SAM" id="MobiDB-lite"/>
    </source>
</evidence>
<protein>
    <submittedName>
        <fullName evidence="2">Uncharacterized protein</fullName>
    </submittedName>
</protein>
<dbReference type="Proteomes" id="UP001642464">
    <property type="component" value="Unassembled WGS sequence"/>
</dbReference>
<name>A0ABP0IY33_9DINO</name>
<sequence>RLPPDLNLPGRKRYVKDALHVGEWFAGRDIDGEARYFVATHETLAELERNFAEMTAAGIPIPLRWGHGQGGVAEDDRDTIEDVAHLWQEDGILYFAVYLTDEQAAEVTRKHRRVSVRVLPSYRVTPTQAFGVNVAHVAIVDHAAVPNQMPFVQLEASPENTGEEVIHLDFAKTVEQVNRLLASIAPSAVLQLEGEAAVTEENFNAMLEQTLQTVLGEDGEQTETVESEEMALPEDLSAALAEALPGLKQEIVTDLSAALEPVINSAAERVAQQRKEEADKDAAKERFEAKLADLAAAGVPTAKIEAARKYADKIGYSDETFDECTQVIDLSASVSFGRKTGSLATGEAPEARNVGDDSPEEVEAARKALGLKSK</sequence>
<comment type="caution">
    <text evidence="2">The sequence shown here is derived from an EMBL/GenBank/DDBJ whole genome shotgun (WGS) entry which is preliminary data.</text>
</comment>
<evidence type="ECO:0000313" key="2">
    <source>
        <dbReference type="EMBL" id="CAK9006988.1"/>
    </source>
</evidence>
<keyword evidence="3" id="KW-1185">Reference proteome</keyword>
<feature type="region of interest" description="Disordered" evidence="1">
    <location>
        <begin position="340"/>
        <end position="374"/>
    </location>
</feature>
<proteinExistence type="predicted"/>
<evidence type="ECO:0000313" key="3">
    <source>
        <dbReference type="Proteomes" id="UP001642464"/>
    </source>
</evidence>
<gene>
    <name evidence="2" type="ORF">SCF082_LOCUS9271</name>
</gene>
<organism evidence="2 3">
    <name type="scientific">Durusdinium trenchii</name>
    <dbReference type="NCBI Taxonomy" id="1381693"/>
    <lineage>
        <taxon>Eukaryota</taxon>
        <taxon>Sar</taxon>
        <taxon>Alveolata</taxon>
        <taxon>Dinophyceae</taxon>
        <taxon>Suessiales</taxon>
        <taxon>Symbiodiniaceae</taxon>
        <taxon>Durusdinium</taxon>
    </lineage>
</organism>
<dbReference type="EMBL" id="CAXAMM010005348">
    <property type="protein sequence ID" value="CAK9006988.1"/>
    <property type="molecule type" value="Genomic_DNA"/>
</dbReference>
<reference evidence="2 3" key="1">
    <citation type="submission" date="2024-02" db="EMBL/GenBank/DDBJ databases">
        <authorList>
            <person name="Chen Y."/>
            <person name="Shah S."/>
            <person name="Dougan E. K."/>
            <person name="Thang M."/>
            <person name="Chan C."/>
        </authorList>
    </citation>
    <scope>NUCLEOTIDE SEQUENCE [LARGE SCALE GENOMIC DNA]</scope>
</reference>
<accession>A0ABP0IY33</accession>
<feature type="non-terminal residue" evidence="2">
    <location>
        <position position="1"/>
    </location>
</feature>